<evidence type="ECO:0008006" key="3">
    <source>
        <dbReference type="Google" id="ProtNLM"/>
    </source>
</evidence>
<name>A0A1I3NPP5_9RHOB</name>
<dbReference type="RefSeq" id="WP_066605776.1">
    <property type="nucleotide sequence ID" value="NZ_FORY01000002.1"/>
</dbReference>
<reference evidence="1 2" key="1">
    <citation type="submission" date="2016-10" db="EMBL/GenBank/DDBJ databases">
        <authorList>
            <person name="de Groot N.N."/>
        </authorList>
    </citation>
    <scope>NUCLEOTIDE SEQUENCE [LARGE SCALE GENOMIC DNA]</scope>
    <source>
        <strain evidence="1 2">CGMCC 1.8891</strain>
    </source>
</reference>
<protein>
    <recommendedName>
        <fullName evidence="3">GpW protein</fullName>
    </recommendedName>
</protein>
<accession>A0A1I3NPP5</accession>
<dbReference type="OrthoDB" id="8457063at2"/>
<evidence type="ECO:0000313" key="1">
    <source>
        <dbReference type="EMBL" id="SFJ11288.1"/>
    </source>
</evidence>
<dbReference type="GeneID" id="98663845"/>
<dbReference type="AlphaFoldDB" id="A0A1I3NPP5"/>
<proteinExistence type="predicted"/>
<dbReference type="NCBIfam" id="NF047331">
    <property type="entry name" value="phage_HTJ"/>
    <property type="match status" value="1"/>
</dbReference>
<dbReference type="EMBL" id="FORY01000002">
    <property type="protein sequence ID" value="SFJ11288.1"/>
    <property type="molecule type" value="Genomic_DNA"/>
</dbReference>
<dbReference type="Proteomes" id="UP000183299">
    <property type="component" value="Unassembled WGS sequence"/>
</dbReference>
<gene>
    <name evidence="1" type="ORF">SAMN04488138_10233</name>
</gene>
<evidence type="ECO:0000313" key="2">
    <source>
        <dbReference type="Proteomes" id="UP000183299"/>
    </source>
</evidence>
<keyword evidence="2" id="KW-1185">Reference proteome</keyword>
<organism evidence="1 2">
    <name type="scientific">Celeribacter halophilus</name>
    <dbReference type="NCBI Taxonomy" id="576117"/>
    <lineage>
        <taxon>Bacteria</taxon>
        <taxon>Pseudomonadati</taxon>
        <taxon>Pseudomonadota</taxon>
        <taxon>Alphaproteobacteria</taxon>
        <taxon>Rhodobacterales</taxon>
        <taxon>Roseobacteraceae</taxon>
        <taxon>Celeribacter</taxon>
    </lineage>
</organism>
<dbReference type="STRING" id="576117.SAMN04488138_10233"/>
<sequence length="70" mass="7631">MIAADELKTMRDALLRARATGTRSVEYDGHKITYATDSEMAAALADLERRIAIASRTPSRAVRLIPSKGV</sequence>